<dbReference type="InterPro" id="IPR018253">
    <property type="entry name" value="DnaJ_domain_CS"/>
</dbReference>
<dbReference type="AlphaFoldDB" id="A0A835WRQ5"/>
<organism evidence="4 5">
    <name type="scientific">Chlamydomonas schloesseri</name>
    <dbReference type="NCBI Taxonomy" id="2026947"/>
    <lineage>
        <taxon>Eukaryota</taxon>
        <taxon>Viridiplantae</taxon>
        <taxon>Chlorophyta</taxon>
        <taxon>core chlorophytes</taxon>
        <taxon>Chlorophyceae</taxon>
        <taxon>CS clade</taxon>
        <taxon>Chlamydomonadales</taxon>
        <taxon>Chlamydomonadaceae</taxon>
        <taxon>Chlamydomonas</taxon>
    </lineage>
</organism>
<feature type="compositionally biased region" description="Low complexity" evidence="2">
    <location>
        <begin position="9"/>
        <end position="25"/>
    </location>
</feature>
<dbReference type="PROSITE" id="PS00636">
    <property type="entry name" value="DNAJ_1"/>
    <property type="match status" value="1"/>
</dbReference>
<evidence type="ECO:0000256" key="2">
    <source>
        <dbReference type="SAM" id="MobiDB-lite"/>
    </source>
</evidence>
<evidence type="ECO:0000313" key="5">
    <source>
        <dbReference type="Proteomes" id="UP000613740"/>
    </source>
</evidence>
<dbReference type="SMART" id="SM00271">
    <property type="entry name" value="DnaJ"/>
    <property type="match status" value="1"/>
</dbReference>
<sequence length="305" mass="30706">MRSSSGSSAAPRRPTAAATAATTPQQQAAYAATAAATLGGYGPVLRPHAAAARVAAAAAAPGGVQPGADAGAPGASASASNTAAAASGEAAADLYEVLGVSRGATDTQLRRAYRNLLTRAHPDKPGGDAAAFRAVQRAYDVLSDPDKRRVYDSTGVIQKSPDQEFLERFAGGAYDDPRQAAAAAATDGSTLGGGGFGGGGSMADQIIVRHRATDFQSHTAGFEAWLRSRGGGGGTAGRVYTAESVAEQFGVARHSYDPVLLPRRANVLQVVCRGGGGGQLGEALALQAAPLPAELEWGHVLVAMK</sequence>
<keyword evidence="1" id="KW-0143">Chaperone</keyword>
<dbReference type="GO" id="GO:0051787">
    <property type="term" value="F:misfolded protein binding"/>
    <property type="evidence" value="ECO:0007669"/>
    <property type="project" value="TreeGrafter"/>
</dbReference>
<evidence type="ECO:0000259" key="3">
    <source>
        <dbReference type="PROSITE" id="PS50076"/>
    </source>
</evidence>
<dbReference type="PROSITE" id="PS50076">
    <property type="entry name" value="DNAJ_2"/>
    <property type="match status" value="1"/>
</dbReference>
<dbReference type="Proteomes" id="UP000613740">
    <property type="component" value="Unassembled WGS sequence"/>
</dbReference>
<dbReference type="InterPro" id="IPR051948">
    <property type="entry name" value="Hsp70_co-chaperone_J-domain"/>
</dbReference>
<feature type="region of interest" description="Disordered" evidence="2">
    <location>
        <begin position="1"/>
        <end position="25"/>
    </location>
</feature>
<dbReference type="CDD" id="cd06257">
    <property type="entry name" value="DnaJ"/>
    <property type="match status" value="1"/>
</dbReference>
<dbReference type="InterPro" id="IPR036869">
    <property type="entry name" value="J_dom_sf"/>
</dbReference>
<dbReference type="Pfam" id="PF00226">
    <property type="entry name" value="DnaJ"/>
    <property type="match status" value="1"/>
</dbReference>
<dbReference type="InterPro" id="IPR001623">
    <property type="entry name" value="DnaJ_domain"/>
</dbReference>
<dbReference type="Gene3D" id="1.10.287.110">
    <property type="entry name" value="DnaJ domain"/>
    <property type="match status" value="1"/>
</dbReference>
<dbReference type="GO" id="GO:0051087">
    <property type="term" value="F:protein-folding chaperone binding"/>
    <property type="evidence" value="ECO:0007669"/>
    <property type="project" value="TreeGrafter"/>
</dbReference>
<proteinExistence type="predicted"/>
<keyword evidence="5" id="KW-1185">Reference proteome</keyword>
<dbReference type="PRINTS" id="PR00625">
    <property type="entry name" value="JDOMAIN"/>
</dbReference>
<dbReference type="PANTHER" id="PTHR44360">
    <property type="entry name" value="DNAJ HOMOLOG SUBFAMILY B MEMBER 9"/>
    <property type="match status" value="1"/>
</dbReference>
<dbReference type="SUPFAM" id="SSF46565">
    <property type="entry name" value="Chaperone J-domain"/>
    <property type="match status" value="1"/>
</dbReference>
<name>A0A835WRQ5_9CHLO</name>
<reference evidence="4" key="1">
    <citation type="journal article" date="2020" name="bioRxiv">
        <title>Comparative genomics of Chlamydomonas.</title>
        <authorList>
            <person name="Craig R.J."/>
            <person name="Hasan A.R."/>
            <person name="Ness R.W."/>
            <person name="Keightley P.D."/>
        </authorList>
    </citation>
    <scope>NUCLEOTIDE SEQUENCE</scope>
    <source>
        <strain evidence="4">CCAP 11/173</strain>
    </source>
</reference>
<gene>
    <name evidence="4" type="ORF">HYH02_002266</name>
</gene>
<dbReference type="EMBL" id="JAEHOD010000004">
    <property type="protein sequence ID" value="KAG2452923.1"/>
    <property type="molecule type" value="Genomic_DNA"/>
</dbReference>
<protein>
    <recommendedName>
        <fullName evidence="3">J domain-containing protein</fullName>
    </recommendedName>
</protein>
<dbReference type="PANTHER" id="PTHR44360:SF1">
    <property type="entry name" value="DNAJ HOMOLOG SUBFAMILY B MEMBER 9"/>
    <property type="match status" value="1"/>
</dbReference>
<evidence type="ECO:0000256" key="1">
    <source>
        <dbReference type="ARBA" id="ARBA00023186"/>
    </source>
</evidence>
<dbReference type="GO" id="GO:0005783">
    <property type="term" value="C:endoplasmic reticulum"/>
    <property type="evidence" value="ECO:0007669"/>
    <property type="project" value="TreeGrafter"/>
</dbReference>
<evidence type="ECO:0000313" key="4">
    <source>
        <dbReference type="EMBL" id="KAG2452923.1"/>
    </source>
</evidence>
<dbReference type="GO" id="GO:0036503">
    <property type="term" value="P:ERAD pathway"/>
    <property type="evidence" value="ECO:0007669"/>
    <property type="project" value="TreeGrafter"/>
</dbReference>
<comment type="caution">
    <text evidence="4">The sequence shown here is derived from an EMBL/GenBank/DDBJ whole genome shotgun (WGS) entry which is preliminary data.</text>
</comment>
<feature type="domain" description="J" evidence="3">
    <location>
        <begin position="93"/>
        <end position="155"/>
    </location>
</feature>
<dbReference type="OrthoDB" id="445556at2759"/>
<accession>A0A835WRQ5</accession>